<comment type="caution">
    <text evidence="3">The sequence shown here is derived from an EMBL/GenBank/DDBJ whole genome shotgun (WGS) entry which is preliminary data.</text>
</comment>
<dbReference type="EMBL" id="JAVRET010000004">
    <property type="protein sequence ID" value="MDT0407989.1"/>
    <property type="molecule type" value="Genomic_DNA"/>
</dbReference>
<organism evidence="3 4">
    <name type="scientific">Streptomyces evansiae</name>
    <dbReference type="NCBI Taxonomy" id="3075535"/>
    <lineage>
        <taxon>Bacteria</taxon>
        <taxon>Bacillati</taxon>
        <taxon>Actinomycetota</taxon>
        <taxon>Actinomycetes</taxon>
        <taxon>Kitasatosporales</taxon>
        <taxon>Streptomycetaceae</taxon>
        <taxon>Streptomyces</taxon>
    </lineage>
</organism>
<evidence type="ECO:0000313" key="2">
    <source>
        <dbReference type="EMBL" id="MDT0407989.1"/>
    </source>
</evidence>
<keyword evidence="1" id="KW-0472">Membrane</keyword>
<protein>
    <recommendedName>
        <fullName evidence="6">DUF948 domain-containing protein</fullName>
    </recommendedName>
</protein>
<dbReference type="EMBL" id="JAVRER010000012">
    <property type="protein sequence ID" value="MDT0416015.1"/>
    <property type="molecule type" value="Genomic_DNA"/>
</dbReference>
<reference evidence="4 5" key="1">
    <citation type="submission" date="2023-07" db="EMBL/GenBank/DDBJ databases">
        <title>30 novel species of actinomycetes from the DSMZ collection.</title>
        <authorList>
            <person name="Nouioui I."/>
        </authorList>
    </citation>
    <scope>NUCLEOTIDE SEQUENCE [LARGE SCALE GENOMIC DNA]</scope>
    <source>
        <strain evidence="5">DSM 41979</strain>
        <strain evidence="4">DSM 41982</strain>
    </source>
</reference>
<evidence type="ECO:0000256" key="1">
    <source>
        <dbReference type="SAM" id="Phobius"/>
    </source>
</evidence>
<feature type="transmembrane region" description="Helical" evidence="1">
    <location>
        <begin position="6"/>
        <end position="33"/>
    </location>
</feature>
<proteinExistence type="predicted"/>
<keyword evidence="1" id="KW-1133">Transmembrane helix</keyword>
<dbReference type="Proteomes" id="UP001183607">
    <property type="component" value="Unassembled WGS sequence"/>
</dbReference>
<gene>
    <name evidence="3" type="ORF">RM574_10980</name>
    <name evidence="2" type="ORF">RM698_02855</name>
</gene>
<evidence type="ECO:0000313" key="4">
    <source>
        <dbReference type="Proteomes" id="UP001183607"/>
    </source>
</evidence>
<dbReference type="Proteomes" id="UP001183610">
    <property type="component" value="Unassembled WGS sequence"/>
</dbReference>
<evidence type="ECO:0000313" key="5">
    <source>
        <dbReference type="Proteomes" id="UP001183610"/>
    </source>
</evidence>
<keyword evidence="1" id="KW-0812">Transmembrane</keyword>
<name>A0ABD5E3V0_9ACTN</name>
<reference evidence="3" key="2">
    <citation type="submission" date="2024-03" db="EMBL/GenBank/DDBJ databases">
        <title>30 novel species of actinomycetes from the DSMZ collection.</title>
        <authorList>
            <person name="Nouioui I."/>
        </authorList>
    </citation>
    <scope>NUCLEOTIDE SEQUENCE</scope>
    <source>
        <strain evidence="2">DSM 41979</strain>
        <strain evidence="3">DSM 41982</strain>
    </source>
</reference>
<dbReference type="RefSeq" id="WP_007829031.1">
    <property type="nucleotide sequence ID" value="NZ_JAVRER010000012.1"/>
</dbReference>
<evidence type="ECO:0008006" key="6">
    <source>
        <dbReference type="Google" id="ProtNLM"/>
    </source>
</evidence>
<dbReference type="AlphaFoldDB" id="A0ABD5E3V0"/>
<keyword evidence="5" id="KW-1185">Reference proteome</keyword>
<accession>A0ABD5E3V0</accession>
<sequence length="75" mass="7974">MPSPSVLSWSMIAVALGFAGLAVLGVLGVRVWIEVRRLGLQVARTSQRISEATGDLERAATDLARTSGSLPAQRR</sequence>
<evidence type="ECO:0000313" key="3">
    <source>
        <dbReference type="EMBL" id="MDT0416015.1"/>
    </source>
</evidence>